<gene>
    <name evidence="3" type="ORF">RU92_GL002240</name>
</gene>
<dbReference type="PANTHER" id="PTHR43000">
    <property type="entry name" value="DTDP-D-GLUCOSE 4,6-DEHYDRATASE-RELATED"/>
    <property type="match status" value="1"/>
</dbReference>
<dbReference type="EMBL" id="JXKC01000006">
    <property type="protein sequence ID" value="PCS18134.1"/>
    <property type="molecule type" value="Genomic_DNA"/>
</dbReference>
<comment type="similarity">
    <text evidence="1">Belongs to the NAD(P)-dependent epimerase/dehydratase family.</text>
</comment>
<name>A0A2A5SSL0_LACLC</name>
<dbReference type="Pfam" id="PF01370">
    <property type="entry name" value="Epimerase"/>
    <property type="match status" value="1"/>
</dbReference>
<evidence type="ECO:0000256" key="1">
    <source>
        <dbReference type="ARBA" id="ARBA00007637"/>
    </source>
</evidence>
<dbReference type="Proteomes" id="UP000218711">
    <property type="component" value="Unassembled WGS sequence"/>
</dbReference>
<dbReference type="InterPro" id="IPR036291">
    <property type="entry name" value="NAD(P)-bd_dom_sf"/>
</dbReference>
<dbReference type="Gene3D" id="3.40.50.720">
    <property type="entry name" value="NAD(P)-binding Rossmann-like Domain"/>
    <property type="match status" value="1"/>
</dbReference>
<dbReference type="AlphaFoldDB" id="A0A2A5SSL0"/>
<dbReference type="Gene3D" id="3.90.25.10">
    <property type="entry name" value="UDP-galactose 4-epimerase, domain 1"/>
    <property type="match status" value="1"/>
</dbReference>
<organism evidence="3 4">
    <name type="scientific">Lactococcus cremoris subsp. tructae</name>
    <dbReference type="NCBI Taxonomy" id="542833"/>
    <lineage>
        <taxon>Bacteria</taxon>
        <taxon>Bacillati</taxon>
        <taxon>Bacillota</taxon>
        <taxon>Bacilli</taxon>
        <taxon>Lactobacillales</taxon>
        <taxon>Streptococcaceae</taxon>
        <taxon>Lactococcus</taxon>
    </lineage>
</organism>
<feature type="domain" description="NAD-dependent epimerase/dehydratase" evidence="2">
    <location>
        <begin position="10"/>
        <end position="249"/>
    </location>
</feature>
<evidence type="ECO:0000313" key="3">
    <source>
        <dbReference type="EMBL" id="PCS18134.1"/>
    </source>
</evidence>
<accession>A0A2A5SSL0</accession>
<reference evidence="3 4" key="1">
    <citation type="submission" date="2014-12" db="EMBL/GenBank/DDBJ databases">
        <title>Draft genome sequences of 10 type strains of Lactococcus.</title>
        <authorList>
            <person name="Sun Z."/>
            <person name="Zhong Z."/>
            <person name="Liu W."/>
            <person name="Zhang W."/>
            <person name="Zhang H."/>
        </authorList>
    </citation>
    <scope>NUCLEOTIDE SEQUENCE [LARGE SCALE GENOMIC DNA]</scope>
    <source>
        <strain evidence="3 4">DSM 21502</strain>
    </source>
</reference>
<proteinExistence type="inferred from homology"/>
<dbReference type="SUPFAM" id="SSF51735">
    <property type="entry name" value="NAD(P)-binding Rossmann-fold domains"/>
    <property type="match status" value="1"/>
</dbReference>
<evidence type="ECO:0000313" key="4">
    <source>
        <dbReference type="Proteomes" id="UP000218711"/>
    </source>
</evidence>
<sequence length="318" mass="35512">MKKMIKNSKILVTGGAGFIGSTLANTLLRNDNQVTVIDDLSMGDFANLNEASNLTKIEATITDKDLLKQVITENDFEYIFHLGAVASVADSVARPYETHEVNFDSTMTILEILRENKNSLKRFVFSSSAAVYGDEPTLPKKEESVIRPLTPYAIDKFASEKMAMIYNNLYDIPTSATRFFNVYGPKQNPKSPYSGFISILLDRLKNNTELTIFGDGEQSRDFVFIEDVIQALILIATSDQSRGQVYNVGTGKRTSLNDLIHQTENFASKKMSISYGEAREGDIKISVSDISKLEGIGYQPNFDLKEGLKKYLEYELGK</sequence>
<protein>
    <submittedName>
        <fullName evidence="3">UDP-glucose 4-epimerase</fullName>
    </submittedName>
</protein>
<comment type="caution">
    <text evidence="3">The sequence shown here is derived from an EMBL/GenBank/DDBJ whole genome shotgun (WGS) entry which is preliminary data.</text>
</comment>
<dbReference type="InterPro" id="IPR001509">
    <property type="entry name" value="Epimerase_deHydtase"/>
</dbReference>
<evidence type="ECO:0000259" key="2">
    <source>
        <dbReference type="Pfam" id="PF01370"/>
    </source>
</evidence>